<dbReference type="RefSeq" id="WP_168877923.1">
    <property type="nucleotide sequence ID" value="NZ_JABAIM010000003.1"/>
</dbReference>
<dbReference type="GO" id="GO:0000731">
    <property type="term" value="P:DNA synthesis involved in DNA repair"/>
    <property type="evidence" value="ECO:0007669"/>
    <property type="project" value="TreeGrafter"/>
</dbReference>
<dbReference type="AlphaFoldDB" id="A0A847SG88"/>
<gene>
    <name evidence="3" type="ORF">HF682_13920</name>
</gene>
<dbReference type="InterPro" id="IPR027417">
    <property type="entry name" value="P-loop_NTPase"/>
</dbReference>
<dbReference type="InterPro" id="IPR003395">
    <property type="entry name" value="RecF/RecN/SMC_N"/>
</dbReference>
<dbReference type="PANTHER" id="PTHR32182">
    <property type="entry name" value="DNA REPLICATION AND REPAIR PROTEIN RECF"/>
    <property type="match status" value="1"/>
</dbReference>
<protein>
    <submittedName>
        <fullName evidence="3">AAA family ATPase</fullName>
    </submittedName>
</protein>
<dbReference type="EMBL" id="JABAIM010000003">
    <property type="protein sequence ID" value="NLR76258.1"/>
    <property type="molecule type" value="Genomic_DNA"/>
</dbReference>
<reference evidence="3 4" key="1">
    <citation type="submission" date="2020-04" db="EMBL/GenBank/DDBJ databases">
        <title>Draft genome of Leeia sp. IMCC25680.</title>
        <authorList>
            <person name="Song J."/>
            <person name="Cho J.-C."/>
        </authorList>
    </citation>
    <scope>NUCLEOTIDE SEQUENCE [LARGE SCALE GENOMIC DNA]</scope>
    <source>
        <strain evidence="3 4">IMCC25680</strain>
    </source>
</reference>
<evidence type="ECO:0000313" key="3">
    <source>
        <dbReference type="EMBL" id="NLR76258.1"/>
    </source>
</evidence>
<dbReference type="GO" id="GO:0006302">
    <property type="term" value="P:double-strand break repair"/>
    <property type="evidence" value="ECO:0007669"/>
    <property type="project" value="TreeGrafter"/>
</dbReference>
<proteinExistence type="predicted"/>
<feature type="coiled-coil region" evidence="1">
    <location>
        <begin position="345"/>
        <end position="386"/>
    </location>
</feature>
<dbReference type="SUPFAM" id="SSF52540">
    <property type="entry name" value="P-loop containing nucleoside triphosphate hydrolases"/>
    <property type="match status" value="1"/>
</dbReference>
<feature type="coiled-coil region" evidence="1">
    <location>
        <begin position="191"/>
        <end position="225"/>
    </location>
</feature>
<evidence type="ECO:0000256" key="1">
    <source>
        <dbReference type="SAM" id="Coils"/>
    </source>
</evidence>
<keyword evidence="4" id="KW-1185">Reference proteome</keyword>
<evidence type="ECO:0000313" key="4">
    <source>
        <dbReference type="Proteomes" id="UP000587991"/>
    </source>
</evidence>
<dbReference type="Pfam" id="PF02463">
    <property type="entry name" value="SMC_N"/>
    <property type="match status" value="1"/>
</dbReference>
<evidence type="ECO:0000259" key="2">
    <source>
        <dbReference type="Pfam" id="PF02463"/>
    </source>
</evidence>
<keyword evidence="1" id="KW-0175">Coiled coil</keyword>
<sequence>MFRILQLDMIHWDFWQGVSVPLDAQIVTIIGPNGSGKTTLLDALRTMLALDCSGRRDYKRYVRNNKTPFAWLRGRVANPRTSGLFPYPFWPHQSPEVTLFCRIRKQGGDWVRQYAIADGDVPLNEDSESTLEWLGVQEYRRRLEQAGLTPAIAKVLALEQGDTDKLCEYSPKALLDLVFQVFGDKAVLDHYAEAKAQQQQVEHELEELDRASKALEHEAATASQRADKYLEWKRLSDDLLTLDSEVLPRMRLEAQYQDLSQRWKDYRLPWHTLREQGRQAHELEQQHIELTQRLKQAQSAVEQAERIERDALRHLTELQSHAQQHEELLKLRDRLTQLAKSHPGADQLADQVADLRNQLRQCNKEREQLLSRRDELNATLTSLQQTGQMPLPREVSEFRRLLDSEGIAHDLLVDIVDIADPHWQAAIEGILRGNRYLVLLKRSSDRRRARELAQRARYRHFIVDEREPVGTAKRGSLLEAIRFNADAPGWLVEQLNRISRVDSVADGETVQGDWITPDGYFKERRGSRHIGVEAHDYCLGTGVKKQREQAVHRELADLHEQDMALQRRISALNRELSPLQQMLDGVDAAHQLALRADDFATAEEALASMAQLRQDAGQALATAQDITRLERDACNALDKQRDGVRRQQYSLEASLEEARRLLTQRRLQLRDLLAQLRQVRHGMPAAWLLADARRALCEQYQSLEQVRAQIKVERDRLDAGLARGEWITDETVLLRRDKLQQLLQERQQQLDAIGISLARARTLTEDARGAYINKLKSTVRAYGRNVKQLGALAGIEVESELPHLDNDDLVLAQAGLVVKFNFDQKGMMGLNDGEASGGQQVMKSLILLIGLMMNDSQPSGFVFIDEPFAHLDIFNIDRVGAFLKATEAQYLITSPNTHNVNIFEPSELTLTTRKKRPGESWAPPLLQTRRKRAALAR</sequence>
<accession>A0A847SG88</accession>
<feature type="domain" description="RecF/RecN/SMC N-terminal" evidence="2">
    <location>
        <begin position="18"/>
        <end position="901"/>
    </location>
</feature>
<name>A0A847SG88_9NEIS</name>
<feature type="coiled-coil region" evidence="1">
    <location>
        <begin position="273"/>
        <end position="314"/>
    </location>
</feature>
<dbReference type="Gene3D" id="3.40.50.300">
    <property type="entry name" value="P-loop containing nucleotide triphosphate hydrolases"/>
    <property type="match status" value="2"/>
</dbReference>
<organism evidence="3 4">
    <name type="scientific">Leeia aquatica</name>
    <dbReference type="NCBI Taxonomy" id="2725557"/>
    <lineage>
        <taxon>Bacteria</taxon>
        <taxon>Pseudomonadati</taxon>
        <taxon>Pseudomonadota</taxon>
        <taxon>Betaproteobacteria</taxon>
        <taxon>Neisseriales</taxon>
        <taxon>Leeiaceae</taxon>
        <taxon>Leeia</taxon>
    </lineage>
</organism>
<dbReference type="PANTHER" id="PTHR32182:SF0">
    <property type="entry name" value="DNA REPLICATION AND REPAIR PROTEIN RECF"/>
    <property type="match status" value="1"/>
</dbReference>
<comment type="caution">
    <text evidence="3">The sequence shown here is derived from an EMBL/GenBank/DDBJ whole genome shotgun (WGS) entry which is preliminary data.</text>
</comment>
<dbReference type="Proteomes" id="UP000587991">
    <property type="component" value="Unassembled WGS sequence"/>
</dbReference>